<organism evidence="11 12">
    <name type="scientific">Schizosaccharomyces osmophilus</name>
    <dbReference type="NCBI Taxonomy" id="2545709"/>
    <lineage>
        <taxon>Eukaryota</taxon>
        <taxon>Fungi</taxon>
        <taxon>Dikarya</taxon>
        <taxon>Ascomycota</taxon>
        <taxon>Taphrinomycotina</taxon>
        <taxon>Schizosaccharomycetes</taxon>
        <taxon>Schizosaccharomycetales</taxon>
        <taxon>Schizosaccharomycetaceae</taxon>
        <taxon>Schizosaccharomyces</taxon>
    </lineage>
</organism>
<evidence type="ECO:0000256" key="8">
    <source>
        <dbReference type="ARBA" id="ARBA00031195"/>
    </source>
</evidence>
<dbReference type="PANTHER" id="PTHR10655:SF17">
    <property type="entry name" value="LYSOPHOSPHOLIPASE-LIKE PROTEIN 1"/>
    <property type="match status" value="1"/>
</dbReference>
<protein>
    <recommendedName>
        <fullName evidence="3">Acyl-protein thioesterase 1</fullName>
        <ecNumber evidence="2">3.1.2.22</ecNumber>
    </recommendedName>
    <alternativeName>
        <fullName evidence="8">Palmitoyl-protein hydrolase</fullName>
    </alternativeName>
</protein>
<evidence type="ECO:0000259" key="10">
    <source>
        <dbReference type="Pfam" id="PF02230"/>
    </source>
</evidence>
<evidence type="ECO:0000256" key="1">
    <source>
        <dbReference type="ARBA" id="ARBA00006499"/>
    </source>
</evidence>
<evidence type="ECO:0000256" key="3">
    <source>
        <dbReference type="ARBA" id="ARBA00014923"/>
    </source>
</evidence>
<dbReference type="KEGG" id="som:SOMG_00752"/>
<sequence length="224" mass="24648">MASKLTSAIVNPTLTHKATVIFLHGLGDSGHGWSFMAEQFKSMGHVKWIFPNAPIAPVTANNNFKMPSWFDIYSFDNLNKQDEEGILHCVNMLHQLIDAEVAAGISSDKILIGGFSQGCMVSLFAGLTYPKRLAGIMGHSGFLPLEHEFPKNLSKVARNIPIFLGYMNNDPIVPSALSSASAEYMKQKLLLNCMNKLYDGDMHSPSPESFLDMYKFALSTIGTD</sequence>
<keyword evidence="6" id="KW-0443">Lipid metabolism</keyword>
<evidence type="ECO:0000256" key="4">
    <source>
        <dbReference type="ARBA" id="ARBA00022487"/>
    </source>
</evidence>
<reference evidence="11 12" key="1">
    <citation type="journal article" date="2023" name="G3 (Bethesda)">
        <title>A high-quality reference genome for the fission yeast Schizosaccharomyces osmophilus.</title>
        <authorList>
            <person name="Jia G.S."/>
            <person name="Zhang W.C."/>
            <person name="Liang Y."/>
            <person name="Liu X.H."/>
            <person name="Rhind N."/>
            <person name="Pidoux A."/>
            <person name="Brysch-Herzberg M."/>
            <person name="Du L.L."/>
        </authorList>
    </citation>
    <scope>NUCLEOTIDE SEQUENCE [LARGE SCALE GENOMIC DNA]</scope>
    <source>
        <strain evidence="11 12">CBS 15793</strain>
    </source>
</reference>
<feature type="domain" description="Phospholipase/carboxylesterase/thioesterase" evidence="10">
    <location>
        <begin position="7"/>
        <end position="216"/>
    </location>
</feature>
<keyword evidence="12" id="KW-1185">Reference proteome</keyword>
<dbReference type="GO" id="GO:0052689">
    <property type="term" value="F:carboxylic ester hydrolase activity"/>
    <property type="evidence" value="ECO:0007669"/>
    <property type="project" value="UniProtKB-KW"/>
</dbReference>
<dbReference type="RefSeq" id="XP_056035640.1">
    <property type="nucleotide sequence ID" value="XM_056179546.1"/>
</dbReference>
<dbReference type="PANTHER" id="PTHR10655">
    <property type="entry name" value="LYSOPHOSPHOLIPASE-RELATED"/>
    <property type="match status" value="1"/>
</dbReference>
<comment type="similarity">
    <text evidence="1">Belongs to the AB hydrolase superfamily. AB hydrolase 2 family.</text>
</comment>
<evidence type="ECO:0000313" key="11">
    <source>
        <dbReference type="EMBL" id="WBW71397.1"/>
    </source>
</evidence>
<proteinExistence type="inferred from homology"/>
<dbReference type="GO" id="GO:0005737">
    <property type="term" value="C:cytoplasm"/>
    <property type="evidence" value="ECO:0007669"/>
    <property type="project" value="TreeGrafter"/>
</dbReference>
<dbReference type="EMBL" id="CP115611">
    <property type="protein sequence ID" value="WBW71397.1"/>
    <property type="molecule type" value="Genomic_DNA"/>
</dbReference>
<dbReference type="SUPFAM" id="SSF53474">
    <property type="entry name" value="alpha/beta-Hydrolases"/>
    <property type="match status" value="1"/>
</dbReference>
<dbReference type="GO" id="GO:0006631">
    <property type="term" value="P:fatty acid metabolic process"/>
    <property type="evidence" value="ECO:0007669"/>
    <property type="project" value="UniProtKB-KW"/>
</dbReference>
<dbReference type="GeneID" id="80874235"/>
<dbReference type="Pfam" id="PF02230">
    <property type="entry name" value="Abhydrolase_2"/>
    <property type="match status" value="1"/>
</dbReference>
<dbReference type="Gene3D" id="3.40.50.1820">
    <property type="entry name" value="alpha/beta hydrolase"/>
    <property type="match status" value="1"/>
</dbReference>
<accession>A0AAE9W9S0</accession>
<evidence type="ECO:0000256" key="5">
    <source>
        <dbReference type="ARBA" id="ARBA00022801"/>
    </source>
</evidence>
<keyword evidence="6" id="KW-0276">Fatty acid metabolism</keyword>
<evidence type="ECO:0000256" key="2">
    <source>
        <dbReference type="ARBA" id="ARBA00012423"/>
    </source>
</evidence>
<keyword evidence="5 11" id="KW-0378">Hydrolase</keyword>
<gene>
    <name evidence="11" type="ORF">SOMG_00752</name>
</gene>
<evidence type="ECO:0000256" key="6">
    <source>
        <dbReference type="ARBA" id="ARBA00022832"/>
    </source>
</evidence>
<dbReference type="EC" id="3.1.2.22" evidence="2"/>
<comment type="catalytic activity">
    <reaction evidence="9">
        <text>S-hexadecanoyl-L-cysteinyl-[protein] + H2O = L-cysteinyl-[protein] + hexadecanoate + H(+)</text>
        <dbReference type="Rhea" id="RHEA:19233"/>
        <dbReference type="Rhea" id="RHEA-COMP:10131"/>
        <dbReference type="Rhea" id="RHEA-COMP:11032"/>
        <dbReference type="ChEBI" id="CHEBI:7896"/>
        <dbReference type="ChEBI" id="CHEBI:15377"/>
        <dbReference type="ChEBI" id="CHEBI:15378"/>
        <dbReference type="ChEBI" id="CHEBI:29950"/>
        <dbReference type="ChEBI" id="CHEBI:74151"/>
        <dbReference type="EC" id="3.1.2.22"/>
    </reaction>
</comment>
<dbReference type="InterPro" id="IPR029058">
    <property type="entry name" value="AB_hydrolase_fold"/>
</dbReference>
<dbReference type="InterPro" id="IPR050565">
    <property type="entry name" value="LYPA1-2/EST-like"/>
</dbReference>
<evidence type="ECO:0000256" key="9">
    <source>
        <dbReference type="ARBA" id="ARBA00047337"/>
    </source>
</evidence>
<dbReference type="AlphaFoldDB" id="A0AAE9W9S0"/>
<keyword evidence="4" id="KW-0719">Serine esterase</keyword>
<dbReference type="GO" id="GO:0008474">
    <property type="term" value="F:palmitoyl-(protein) hydrolase activity"/>
    <property type="evidence" value="ECO:0007669"/>
    <property type="project" value="UniProtKB-EC"/>
</dbReference>
<comment type="function">
    <text evidence="7">Hydrolyzes fatty acids from S-acylated cysteine residues in proteins with a strong preference for palmitoylated G-alpha proteins over other acyl substrates. Mediates the deacylation of G-alpha proteins such as GPA1 in vivo, but has weak or no activity toward palmitoylated Ras proteins. Has weak lysophospholipase activity in vitro; however such activity may not exist in vivo.</text>
</comment>
<dbReference type="InterPro" id="IPR003140">
    <property type="entry name" value="PLipase/COase/thioEstase"/>
</dbReference>
<name>A0AAE9W9S0_9SCHI</name>
<evidence type="ECO:0000313" key="12">
    <source>
        <dbReference type="Proteomes" id="UP001212411"/>
    </source>
</evidence>
<dbReference type="Proteomes" id="UP001212411">
    <property type="component" value="Chromosome 1"/>
</dbReference>
<evidence type="ECO:0000256" key="7">
    <source>
        <dbReference type="ARBA" id="ARBA00029392"/>
    </source>
</evidence>